<evidence type="ECO:0000259" key="4">
    <source>
        <dbReference type="Pfam" id="PF04500"/>
    </source>
</evidence>
<evidence type="ECO:0000256" key="1">
    <source>
        <dbReference type="ARBA" id="ARBA00022723"/>
    </source>
</evidence>
<keyword evidence="3" id="KW-0862">Zinc</keyword>
<dbReference type="EMBL" id="JBEUOH010000027">
    <property type="protein sequence ID" value="KAL0859457.1"/>
    <property type="molecule type" value="Genomic_DNA"/>
</dbReference>
<keyword evidence="1" id="KW-0479">Metal-binding</keyword>
<evidence type="ECO:0000313" key="7">
    <source>
        <dbReference type="Proteomes" id="UP001549920"/>
    </source>
</evidence>
<dbReference type="Pfam" id="PF04500">
    <property type="entry name" value="FLYWCH"/>
    <property type="match status" value="1"/>
</dbReference>
<name>A0ABR3H3S4_LOXSC</name>
<evidence type="ECO:0000313" key="6">
    <source>
        <dbReference type="EMBL" id="KAL0859457.1"/>
    </source>
</evidence>
<sequence>MDSVVIEKSKRGKDIILMDGYEYMLNRHVQNKYYWCCVYKNKKQCRSTLMTECSENSGHSIKSTATEHTHAPSAATQDSIIFKNKFKRDAAASSSEGPVKLIQKNLEAVPSTSACSLPNKNALRQIVYRARKQSYPKEPTSLEEIDVPEDYTIEGEKFLAKDIKYGENKRMLLFCTKQNIRLLRDSPVWIMDGTFKTTPGLFVQIYSIYGIVGYDTEYKKIVPLVYCFLVDKTEETYMVVFRELLAYAEELEYNLSPQHIITDFETAVINVVKIYFPEANHSGCLFHLAQNLWRKIQNSGLSSRYGNDSDFSLKLRHIVALAYLKPEEISEAFEELKNNVLPEEAHCITEWFEVYYVLGKVKSHSKGTTLSISRVQPMFPPHLWSMYRINELGLPRTQNNVEAWHRRNLMKEQITTNHTVEKALAGIDKTPPRKRGRRLSNAISRICENRDNMELIPFLRALANHIEL</sequence>
<dbReference type="Gene3D" id="2.20.25.240">
    <property type="match status" value="1"/>
</dbReference>
<dbReference type="PANTHER" id="PTHR47160">
    <property type="entry name" value="PUTATIVE-RELATED"/>
    <property type="match status" value="1"/>
</dbReference>
<dbReference type="Proteomes" id="UP001549920">
    <property type="component" value="Unassembled WGS sequence"/>
</dbReference>
<reference evidence="6 7" key="1">
    <citation type="submission" date="2024-06" db="EMBL/GenBank/DDBJ databases">
        <title>A chromosome-level genome assembly of beet webworm, Loxostege sticticalis.</title>
        <authorList>
            <person name="Zhang Y."/>
        </authorList>
    </citation>
    <scope>NUCLEOTIDE SEQUENCE [LARGE SCALE GENOMIC DNA]</scope>
    <source>
        <strain evidence="6">AQ026</strain>
        <tissue evidence="6">Whole body</tissue>
    </source>
</reference>
<feature type="domain" description="FLYWCH-type" evidence="4">
    <location>
        <begin position="8"/>
        <end position="70"/>
    </location>
</feature>
<keyword evidence="2" id="KW-0863">Zinc-finger</keyword>
<organism evidence="6 7">
    <name type="scientific">Loxostege sticticalis</name>
    <name type="common">Beet webworm moth</name>
    <dbReference type="NCBI Taxonomy" id="481309"/>
    <lineage>
        <taxon>Eukaryota</taxon>
        <taxon>Metazoa</taxon>
        <taxon>Ecdysozoa</taxon>
        <taxon>Arthropoda</taxon>
        <taxon>Hexapoda</taxon>
        <taxon>Insecta</taxon>
        <taxon>Pterygota</taxon>
        <taxon>Neoptera</taxon>
        <taxon>Endopterygota</taxon>
        <taxon>Lepidoptera</taxon>
        <taxon>Glossata</taxon>
        <taxon>Ditrysia</taxon>
        <taxon>Pyraloidea</taxon>
        <taxon>Crambidae</taxon>
        <taxon>Pyraustinae</taxon>
        <taxon>Loxostege</taxon>
    </lineage>
</organism>
<feature type="domain" description="MULE transposase" evidence="5">
    <location>
        <begin position="188"/>
        <end position="291"/>
    </location>
</feature>
<dbReference type="PANTHER" id="PTHR47160:SF10">
    <property type="entry name" value="MULE TRANSPOSASE DOMAIN-CONTAINING PROTEIN"/>
    <property type="match status" value="1"/>
</dbReference>
<evidence type="ECO:0000256" key="3">
    <source>
        <dbReference type="ARBA" id="ARBA00022833"/>
    </source>
</evidence>
<gene>
    <name evidence="6" type="ORF">ABMA27_010627</name>
</gene>
<protein>
    <recommendedName>
        <fullName evidence="8">MULE transposase domain-containing protein</fullName>
    </recommendedName>
</protein>
<dbReference type="InterPro" id="IPR007588">
    <property type="entry name" value="Znf_FLYWCH"/>
</dbReference>
<proteinExistence type="predicted"/>
<evidence type="ECO:0000256" key="2">
    <source>
        <dbReference type="ARBA" id="ARBA00022771"/>
    </source>
</evidence>
<dbReference type="Pfam" id="PF10551">
    <property type="entry name" value="MULE"/>
    <property type="match status" value="1"/>
</dbReference>
<keyword evidence="7" id="KW-1185">Reference proteome</keyword>
<evidence type="ECO:0008006" key="8">
    <source>
        <dbReference type="Google" id="ProtNLM"/>
    </source>
</evidence>
<accession>A0ABR3H3S4</accession>
<evidence type="ECO:0000259" key="5">
    <source>
        <dbReference type="Pfam" id="PF10551"/>
    </source>
</evidence>
<dbReference type="InterPro" id="IPR018289">
    <property type="entry name" value="MULE_transposase_dom"/>
</dbReference>
<comment type="caution">
    <text evidence="6">The sequence shown here is derived from an EMBL/GenBank/DDBJ whole genome shotgun (WGS) entry which is preliminary data.</text>
</comment>